<proteinExistence type="predicted"/>
<dbReference type="EMBL" id="JABANM010032900">
    <property type="protein sequence ID" value="KAF4702168.1"/>
    <property type="molecule type" value="Genomic_DNA"/>
</dbReference>
<name>A0A7J6Q1J2_PEROL</name>
<dbReference type="AlphaFoldDB" id="A0A7J6Q1J2"/>
<reference evidence="1 2" key="1">
    <citation type="submission" date="2020-04" db="EMBL/GenBank/DDBJ databases">
        <title>Perkinsus olseni comparative genomics.</title>
        <authorList>
            <person name="Bogema D.R."/>
        </authorList>
    </citation>
    <scope>NUCLEOTIDE SEQUENCE [LARGE SCALE GENOMIC DNA]</scope>
    <source>
        <strain evidence="1">ATCC PRA-205</strain>
    </source>
</reference>
<evidence type="ECO:0000313" key="2">
    <source>
        <dbReference type="Proteomes" id="UP000574390"/>
    </source>
</evidence>
<evidence type="ECO:0000313" key="1">
    <source>
        <dbReference type="EMBL" id="KAF4702168.1"/>
    </source>
</evidence>
<dbReference type="Proteomes" id="UP000574390">
    <property type="component" value="Unassembled WGS sequence"/>
</dbReference>
<protein>
    <submittedName>
        <fullName evidence="1">Uncharacterized protein</fullName>
    </submittedName>
</protein>
<organism evidence="1 2">
    <name type="scientific">Perkinsus olseni</name>
    <name type="common">Perkinsus atlanticus</name>
    <dbReference type="NCBI Taxonomy" id="32597"/>
    <lineage>
        <taxon>Eukaryota</taxon>
        <taxon>Sar</taxon>
        <taxon>Alveolata</taxon>
        <taxon>Perkinsozoa</taxon>
        <taxon>Perkinsea</taxon>
        <taxon>Perkinsida</taxon>
        <taxon>Perkinsidae</taxon>
        <taxon>Perkinsus</taxon>
    </lineage>
</organism>
<accession>A0A7J6Q1J2</accession>
<sequence>EELGPSPFGSVGLHNILHAMTLHQGDNLKHIVRILNYLAESGVIEGTLSEDFWMACQVFALDCSGSLSLMAVKNMVAALDLRLRQPDAGTAECDAGLYHEIERSLGGALTHRNLGPAWLLHLAPV</sequence>
<gene>
    <name evidence="1" type="ORF">FOZ62_014294</name>
</gene>
<feature type="non-terminal residue" evidence="1">
    <location>
        <position position="1"/>
    </location>
</feature>
<comment type="caution">
    <text evidence="1">The sequence shown here is derived from an EMBL/GenBank/DDBJ whole genome shotgun (WGS) entry which is preliminary data.</text>
</comment>